<keyword evidence="2" id="KW-1185">Reference proteome</keyword>
<dbReference type="EMBL" id="UGLZ01000004">
    <property type="protein sequence ID" value="STU64632.1"/>
    <property type="molecule type" value="Genomic_DNA"/>
</dbReference>
<sequence>MVNIQIMGRADIQLFVDAHTAQVIEYRHQQILDRKVTILAEEDNASFGERVFRQLITQATGRRAAKRQKLFFPLTLQAQRLGQFALFIEQAIGFAFGAIDPVQFSHHLDDRRVRLQQ</sequence>
<gene>
    <name evidence="1" type="ORF">NCTC5050_01543</name>
</gene>
<reference evidence="1 2" key="1">
    <citation type="submission" date="2018-06" db="EMBL/GenBank/DDBJ databases">
        <authorList>
            <consortium name="Pathogen Informatics"/>
            <person name="Doyle S."/>
        </authorList>
    </citation>
    <scope>NUCLEOTIDE SEQUENCE [LARGE SCALE GENOMIC DNA]</scope>
    <source>
        <strain evidence="1 2">NCTC5050</strain>
    </source>
</reference>
<accession>A0A377Z9M0</accession>
<evidence type="ECO:0000313" key="2">
    <source>
        <dbReference type="Proteomes" id="UP000255382"/>
    </source>
</evidence>
<name>A0A377Z9M0_KLEPO</name>
<evidence type="ECO:0000313" key="1">
    <source>
        <dbReference type="EMBL" id="STU64632.1"/>
    </source>
</evidence>
<organism evidence="1 2">
    <name type="scientific">Klebsiella pneumoniae subsp. ozaenae</name>
    <dbReference type="NCBI Taxonomy" id="574"/>
    <lineage>
        <taxon>Bacteria</taxon>
        <taxon>Pseudomonadati</taxon>
        <taxon>Pseudomonadota</taxon>
        <taxon>Gammaproteobacteria</taxon>
        <taxon>Enterobacterales</taxon>
        <taxon>Enterobacteriaceae</taxon>
        <taxon>Klebsiella/Raoultella group</taxon>
        <taxon>Klebsiella</taxon>
        <taxon>Klebsiella pneumoniae complex</taxon>
    </lineage>
</organism>
<dbReference type="AlphaFoldDB" id="A0A377Z9M0"/>
<dbReference type="Proteomes" id="UP000255382">
    <property type="component" value="Unassembled WGS sequence"/>
</dbReference>
<proteinExistence type="predicted"/>
<protein>
    <submittedName>
        <fullName evidence="1">Uncharacterized protein</fullName>
    </submittedName>
</protein>